<dbReference type="EMBL" id="JACIIZ010000027">
    <property type="protein sequence ID" value="MBB6255218.1"/>
    <property type="molecule type" value="Genomic_DNA"/>
</dbReference>
<proteinExistence type="predicted"/>
<organism evidence="1 2">
    <name type="scientific">Nitrospirillum iridis</name>
    <dbReference type="NCBI Taxonomy" id="765888"/>
    <lineage>
        <taxon>Bacteria</taxon>
        <taxon>Pseudomonadati</taxon>
        <taxon>Pseudomonadota</taxon>
        <taxon>Alphaproteobacteria</taxon>
        <taxon>Rhodospirillales</taxon>
        <taxon>Azospirillaceae</taxon>
        <taxon>Nitrospirillum</taxon>
    </lineage>
</organism>
<dbReference type="Proteomes" id="UP000539175">
    <property type="component" value="Unassembled WGS sequence"/>
</dbReference>
<keyword evidence="2" id="KW-1185">Reference proteome</keyword>
<dbReference type="RefSeq" id="WP_184807733.1">
    <property type="nucleotide sequence ID" value="NZ_JACIIZ010000027.1"/>
</dbReference>
<sequence length="1458" mass="158042">MADFELTIYVEGFTAPVGAPPGGNEQWLGRTLTVALTGKPRDVLGSEDKALLLALLCPWRWAVIHWHLPGNPVPSPVPNGPTGELEAYLKQLLAGDLDSLAFRVNFDVPDEDKPDDAEEDQPIWPGLLAQLSRLGPQVSHPLRLAHLAKVIASPQPDIGIEKIVIDGKDYPIDAEVEVPSGAGSRTVKVRCRAEPAEVLPAGKKTGLIDHDTRLVTQDMADFCTPQWLAELPSRLGRAIDPLPRLADLAEACDGLPTIGGKSVPPKLEAMLIDLFGGPGYDKDGVAEILLAIANLDPTATVDKKQAFAQAWSGAFGSRRDQLAKSLAGDLASAVAPGTGMVDAAVLREHYGAAAFVALIRDTLRASVPTSPDTLQQTAKNWLEGRGNVETVYRALLPEALARRSFLPELVRQVGGEPADWEPLREKFTSLFRARLERWQLKAPEKVIKATKDRVFHIKPEGVDGAARDGLPFRVDTIFHNPAGALDIHRILDGYLVAVSDRSIRDTRNPYELVTQGSFDIVHTGATTPPPLSQNAVLGVHEPLPVVFEVGQPGGEHTETRLAAASYRGLAMIPWSARQVPQDQRRFVAETATVMSIQFLHAPDGTMCPPLAYGQDYRIVCGYQAPGGLLPSHFATPSDPLRFAPQELENLDTQFVREVSLRRTLIPGPPRFLADGQANAGPATFAMSVEATVRPLWREHMALWPADRAAVRDGLRDAPTLYLDDIGTTRARREFTFTVRPAALALGKQDPNATTALVWRYWQERDRQWQGPAAAAVTIPAGTDADDPAVVGPVQGGQPGSGGIYFRIHEIGRGGLNEAAPPCHAVLGEGQCVAVKIERGGGLPIQMTYTPPAENGAANLYIQVPHDQRLLLEAWTACDASFLDNGTDPRFDGQVSCTRLPDRNIALFGAARLAIESLPLDDHLPTAEELWRGISVDEARAFHLEAPTPGEALAEKADFIGNLQSTWQTWRWDGGPVISYEDDLVGGLSPDKLEPPDTPYRIGNYVRFEQLMFENRRDGGVTAIVPRTAGTTTQLFALESPPNRGADYLRLRLDATSRYAALRPGSVGIRRRAALHSQDGRLSPWRGYTMGVHRSDPLPTPRISVAAPLFGRVEPDETTATTAGGFALYLDHPMFDPRHGGGLAERLEVLITVERVETGAPQPEAVQEIAALTVGTDPIRYGAVNPFEENTDTAPPVLWKRSQGGWDNGEPKELSLNVGTILGQTLEPGSPAPQFPFAIAFVEPAAGKHLLRPDTMAKIKVRMTAGGHFSDWSAPLWVHLLPDMAGTIGKSVAGEMIPVPVFRARMEDNSILLTENADAGSPATARFNRLYNLCADGAPTEPHDPYLFSKVMAVLIRTIVDVTGKPRQRVAAIVPGTQQPQQGIHFNVPDTRGISHLRLLEVQRVSGAGDLREEGNPLQATQRWFGGSFSTQPADDGPDHSVDINERVVGVGPLVIVTQ</sequence>
<evidence type="ECO:0000313" key="2">
    <source>
        <dbReference type="Proteomes" id="UP000539175"/>
    </source>
</evidence>
<gene>
    <name evidence="1" type="ORF">FHS74_005817</name>
</gene>
<comment type="caution">
    <text evidence="1">The sequence shown here is derived from an EMBL/GenBank/DDBJ whole genome shotgun (WGS) entry which is preliminary data.</text>
</comment>
<accession>A0A7X0B3X6</accession>
<evidence type="ECO:0000313" key="1">
    <source>
        <dbReference type="EMBL" id="MBB6255218.1"/>
    </source>
</evidence>
<reference evidence="1 2" key="1">
    <citation type="submission" date="2020-08" db="EMBL/GenBank/DDBJ databases">
        <title>Genomic Encyclopedia of Type Strains, Phase IV (KMG-IV): sequencing the most valuable type-strain genomes for metagenomic binning, comparative biology and taxonomic classification.</title>
        <authorList>
            <person name="Goeker M."/>
        </authorList>
    </citation>
    <scope>NUCLEOTIDE SEQUENCE [LARGE SCALE GENOMIC DNA]</scope>
    <source>
        <strain evidence="1 2">DSM 22198</strain>
    </source>
</reference>
<protein>
    <submittedName>
        <fullName evidence="1">Uncharacterized protein</fullName>
    </submittedName>
</protein>
<name>A0A7X0B3X6_9PROT</name>